<dbReference type="OrthoDB" id="5273928at2759"/>
<feature type="region of interest" description="Disordered" evidence="1">
    <location>
        <begin position="619"/>
        <end position="641"/>
    </location>
</feature>
<evidence type="ECO:0000313" key="2">
    <source>
        <dbReference type="EMBL" id="KAG6014371.1"/>
    </source>
</evidence>
<organism evidence="2 3">
    <name type="scientific">Claviceps pusilla</name>
    <dbReference type="NCBI Taxonomy" id="123648"/>
    <lineage>
        <taxon>Eukaryota</taxon>
        <taxon>Fungi</taxon>
        <taxon>Dikarya</taxon>
        <taxon>Ascomycota</taxon>
        <taxon>Pezizomycotina</taxon>
        <taxon>Sordariomycetes</taxon>
        <taxon>Hypocreomycetidae</taxon>
        <taxon>Hypocreales</taxon>
        <taxon>Clavicipitaceae</taxon>
        <taxon>Claviceps</taxon>
    </lineage>
</organism>
<protein>
    <submittedName>
        <fullName evidence="2">Uncharacterized protein</fullName>
    </submittedName>
</protein>
<evidence type="ECO:0000256" key="1">
    <source>
        <dbReference type="SAM" id="MobiDB-lite"/>
    </source>
</evidence>
<proteinExistence type="predicted"/>
<evidence type="ECO:0000313" key="3">
    <source>
        <dbReference type="Proteomes" id="UP000748025"/>
    </source>
</evidence>
<keyword evidence="3" id="KW-1185">Reference proteome</keyword>
<dbReference type="Proteomes" id="UP000748025">
    <property type="component" value="Unassembled WGS sequence"/>
</dbReference>
<reference evidence="2" key="1">
    <citation type="journal article" date="2020" name="bioRxiv">
        <title>Whole genome comparisons of ergot fungi reveals the divergence and evolution of species within the genus Claviceps are the result of varying mechanisms driving genome evolution and host range expansion.</title>
        <authorList>
            <person name="Wyka S.A."/>
            <person name="Mondo S.J."/>
            <person name="Liu M."/>
            <person name="Dettman J."/>
            <person name="Nalam V."/>
            <person name="Broders K.D."/>
        </authorList>
    </citation>
    <scope>NUCLEOTIDE SEQUENCE</scope>
    <source>
        <strain evidence="2">CCC 602</strain>
    </source>
</reference>
<gene>
    <name evidence="2" type="ORF">E4U43_006613</name>
</gene>
<sequence length="728" mass="82956">MATHAVAANIGDISEAHFDAIPDRLLWRIWRVLEARGVCLHAWKIFSKILTTAHEDKSLGLYRFRKHICRPTGELKIYTQPLLSSTTEFLSHLIISGGCQFSTNELLCLTDLKNLVVLELIQPADELRTQFSVVNDRLIRGWSEVNEPFPLLRILRVRVDRDITSDSLRWVGNFPSLAVYDVTADRQDWVDPSAFALQQGWERVEASTRMGASLLQYLMLFAPAKPRERNHVRSLAAEIDTQLRSLCDDSRGSVKFVTNRGAPPLLDYLSGTSRAFVPAPRVDALWRETTHCQMISFEVWAFWLCSYVGQICGDRDLHSFGCNIDTQAVMGPLVLPSRPMSFDHKAKAKAKFEIEKGTALVFGSQYHLKFDLRDVYQASLGGEAFFTNTEPINRSEPSNHGQEDAFPRVQGFAKLLQRFCRGVRRRLCLSRKPGGRIVWFDRHMPWMDSPTSALAEMERLGHTSHDNNKRRSRGLRRIFRRDAASSRRSLVVVSPYDQIFLPATLGEESRSRYSQSELLWNSVQARRPSLMTDEDDEEVDSDDCGFGSEPTAQHRSPTLPVVDRPLENPNPPVILHERIIAGPSLSSRDRPSCLTRQRIPSRNLRVRTCHVRSDNVIVNRPFGPPTREDAPPRYSDDRSPPRYFETGLPVCPLYRLHDGRLLDIHHAALRADGFIRYDGDDTNRIPRLGIRGRLYLELQDENCTRDGVPIGLILDQHQGEGLPHSRRF</sequence>
<name>A0A9P7NG08_9HYPO</name>
<feature type="compositionally biased region" description="Basic and acidic residues" evidence="1">
    <location>
        <begin position="626"/>
        <end position="640"/>
    </location>
</feature>
<dbReference type="AlphaFoldDB" id="A0A9P7NG08"/>
<feature type="compositionally biased region" description="Acidic residues" evidence="1">
    <location>
        <begin position="532"/>
        <end position="543"/>
    </location>
</feature>
<comment type="caution">
    <text evidence="2">The sequence shown here is derived from an EMBL/GenBank/DDBJ whole genome shotgun (WGS) entry which is preliminary data.</text>
</comment>
<accession>A0A9P7NG08</accession>
<dbReference type="EMBL" id="SRPW01000461">
    <property type="protein sequence ID" value="KAG6014371.1"/>
    <property type="molecule type" value="Genomic_DNA"/>
</dbReference>
<feature type="region of interest" description="Disordered" evidence="1">
    <location>
        <begin position="529"/>
        <end position="564"/>
    </location>
</feature>